<keyword evidence="3" id="KW-0963">Cytoplasm</keyword>
<evidence type="ECO:0000256" key="2">
    <source>
        <dbReference type="ARBA" id="ARBA00015195"/>
    </source>
</evidence>
<evidence type="ECO:0000256" key="5">
    <source>
        <dbReference type="ARBA" id="ARBA00023210"/>
    </source>
</evidence>
<accession>A0ABV9QJR9</accession>
<dbReference type="InterPro" id="IPR036192">
    <property type="entry name" value="Cell_div_ZapA-like_sf"/>
</dbReference>
<proteinExistence type="predicted"/>
<evidence type="ECO:0000313" key="12">
    <source>
        <dbReference type="Proteomes" id="UP001595916"/>
    </source>
</evidence>
<dbReference type="InterPro" id="IPR007838">
    <property type="entry name" value="Cell_div_ZapA-like"/>
</dbReference>
<keyword evidence="12" id="KW-1185">Reference proteome</keyword>
<evidence type="ECO:0000256" key="10">
    <source>
        <dbReference type="SAM" id="Coils"/>
    </source>
</evidence>
<dbReference type="SUPFAM" id="SSF102829">
    <property type="entry name" value="Cell division protein ZapA-like"/>
    <property type="match status" value="1"/>
</dbReference>
<name>A0ABV9QJR9_9FIRM</name>
<evidence type="ECO:0000256" key="9">
    <source>
        <dbReference type="ARBA" id="ARBA00033158"/>
    </source>
</evidence>
<dbReference type="PANTHER" id="PTHR34981:SF1">
    <property type="entry name" value="CELL DIVISION PROTEIN ZAPA"/>
    <property type="match status" value="1"/>
</dbReference>
<feature type="coiled-coil region" evidence="10">
    <location>
        <begin position="83"/>
        <end position="159"/>
    </location>
</feature>
<evidence type="ECO:0000313" key="11">
    <source>
        <dbReference type="EMBL" id="MFC4804835.1"/>
    </source>
</evidence>
<keyword evidence="10" id="KW-0175">Coiled coil</keyword>
<dbReference type="RefSeq" id="WP_379788360.1">
    <property type="nucleotide sequence ID" value="NZ_JBHSHL010000025.1"/>
</dbReference>
<dbReference type="Gene3D" id="6.10.250.790">
    <property type="match status" value="1"/>
</dbReference>
<dbReference type="EMBL" id="JBHSHL010000025">
    <property type="protein sequence ID" value="MFC4804835.1"/>
    <property type="molecule type" value="Genomic_DNA"/>
</dbReference>
<evidence type="ECO:0000256" key="7">
    <source>
        <dbReference type="ARBA" id="ARBA00024910"/>
    </source>
</evidence>
<sequence>MNKITIKILNHEYTIVGEESKDYLLELASYVAQEMEVILQKNPKFNYTNCAVLTAINITDQLFREKKKSEAPEREYNVLLQKQESLELELIERNLEIERLRKQLDEQGVQGMDVQRMKEEFEEKLAEKQKEVEEADRISNEFQNRMYRLQLELEKLKQK</sequence>
<dbReference type="Proteomes" id="UP001595916">
    <property type="component" value="Unassembled WGS sequence"/>
</dbReference>
<dbReference type="Pfam" id="PF05164">
    <property type="entry name" value="ZapA"/>
    <property type="match status" value="1"/>
</dbReference>
<evidence type="ECO:0000256" key="4">
    <source>
        <dbReference type="ARBA" id="ARBA00022618"/>
    </source>
</evidence>
<comment type="function">
    <text evidence="7">Activator of cell division through the inhibition of FtsZ GTPase activity, therefore promoting FtsZ assembly into bundles of protofilaments necessary for the formation of the division Z ring. It is recruited early at mid-cell but it is not essential for cell division.</text>
</comment>
<dbReference type="GO" id="GO:0051301">
    <property type="term" value="P:cell division"/>
    <property type="evidence" value="ECO:0007669"/>
    <property type="project" value="UniProtKB-KW"/>
</dbReference>
<evidence type="ECO:0000256" key="8">
    <source>
        <dbReference type="ARBA" id="ARBA00026068"/>
    </source>
</evidence>
<evidence type="ECO:0000256" key="6">
    <source>
        <dbReference type="ARBA" id="ARBA00023306"/>
    </source>
</evidence>
<reference evidence="12" key="1">
    <citation type="journal article" date="2019" name="Int. J. Syst. Evol. Microbiol.">
        <title>The Global Catalogue of Microorganisms (GCM) 10K type strain sequencing project: providing services to taxonomists for standard genome sequencing and annotation.</title>
        <authorList>
            <consortium name="The Broad Institute Genomics Platform"/>
            <consortium name="The Broad Institute Genome Sequencing Center for Infectious Disease"/>
            <person name="Wu L."/>
            <person name="Ma J."/>
        </authorList>
    </citation>
    <scope>NUCLEOTIDE SEQUENCE [LARGE SCALE GENOMIC DNA]</scope>
    <source>
        <strain evidence="12">CCUG 46385</strain>
    </source>
</reference>
<comment type="subunit">
    <text evidence="8">Homodimer. Interacts with FtsZ.</text>
</comment>
<gene>
    <name evidence="11" type="primary">zapA</name>
    <name evidence="11" type="ORF">ACFO4R_07050</name>
</gene>
<comment type="caution">
    <text evidence="11">The sequence shown here is derived from an EMBL/GenBank/DDBJ whole genome shotgun (WGS) entry which is preliminary data.</text>
</comment>
<evidence type="ECO:0000256" key="1">
    <source>
        <dbReference type="ARBA" id="ARBA00004496"/>
    </source>
</evidence>
<keyword evidence="6" id="KW-0131">Cell cycle</keyword>
<organism evidence="11 12">
    <name type="scientific">Filifactor villosus</name>
    <dbReference type="NCBI Taxonomy" id="29374"/>
    <lineage>
        <taxon>Bacteria</taxon>
        <taxon>Bacillati</taxon>
        <taxon>Bacillota</taxon>
        <taxon>Clostridia</taxon>
        <taxon>Peptostreptococcales</taxon>
        <taxon>Filifactoraceae</taxon>
        <taxon>Filifactor</taxon>
    </lineage>
</organism>
<protein>
    <recommendedName>
        <fullName evidence="2">Cell division protein ZapA</fullName>
    </recommendedName>
    <alternativeName>
        <fullName evidence="9">Z ring-associated protein ZapA</fullName>
    </alternativeName>
</protein>
<evidence type="ECO:0000256" key="3">
    <source>
        <dbReference type="ARBA" id="ARBA00022490"/>
    </source>
</evidence>
<comment type="subcellular location">
    <subcellularLocation>
        <location evidence="1">Cytoplasm</location>
    </subcellularLocation>
</comment>
<dbReference type="InterPro" id="IPR053712">
    <property type="entry name" value="Bac_CellDiv_Activator"/>
</dbReference>
<keyword evidence="4 11" id="KW-0132">Cell division</keyword>
<dbReference type="PANTHER" id="PTHR34981">
    <property type="entry name" value="CELL DIVISION PROTEIN ZAPA"/>
    <property type="match status" value="1"/>
</dbReference>
<keyword evidence="5" id="KW-0717">Septation</keyword>